<evidence type="ECO:0000313" key="2">
    <source>
        <dbReference type="EMBL" id="MET3692353.1"/>
    </source>
</evidence>
<feature type="compositionally biased region" description="Basic and acidic residues" evidence="1">
    <location>
        <begin position="491"/>
        <end position="501"/>
    </location>
</feature>
<gene>
    <name evidence="2" type="ORF">ABID43_001889</name>
</gene>
<name>A0ABV2L3D4_9HYPH</name>
<organism evidence="2 3">
    <name type="scientific">Methylobacterium goesingense</name>
    <dbReference type="NCBI Taxonomy" id="243690"/>
    <lineage>
        <taxon>Bacteria</taxon>
        <taxon>Pseudomonadati</taxon>
        <taxon>Pseudomonadota</taxon>
        <taxon>Alphaproteobacteria</taxon>
        <taxon>Hyphomicrobiales</taxon>
        <taxon>Methylobacteriaceae</taxon>
        <taxon>Methylobacterium</taxon>
    </lineage>
</organism>
<sequence length="538" mass="58823">MNAYRDVRISLKGGGPIQPMAMDLSGGTGFGAAAAETGPYDVANGSGRRSRTWRVGSYGPNTAITYALDELRRKSRDQTRKNPYAGAVVDKLVSNIIGTGIAPRSIAARSVEGLSEEAAAQRKKEDAAFRAELQRLHLAWTDEADAIGAHDYYGLQALAVRGMVEGGETFTRLRTRRPEDGLTVPLQLQLLEGDHCPHLKTDAANNIRQGIQYNAIGRRTGYYLYREHPGDGILTPAGIEEALVPATDVCHLYRAMRPGQDRGEPWLARALRTLYDLDGYLDAELVRKKNAARFLGFITKKIQDDLDSGPGSGVLGTDPAEDDGGAVLDLEPATLQVLAEGEEVTFSDPKDVGPNFDMFVRQSLRGVAVAAGVLYEELSGDYAQGNDRTLRAALNSFRRSIEMWQFHLVVFQFCRPVFRRWVDLALLSGALKLPEGMTRQDAYAVNWIPPSWPYIHPVQDVEGKILEIQSGLSTRTRKVAEGGYDAETLDAEQRADNDRADALGLVYSSDGRQKAKAPTTQPEAPSEPNPATPPEGQQ</sequence>
<dbReference type="EMBL" id="JBEPMM010000004">
    <property type="protein sequence ID" value="MET3692353.1"/>
    <property type="molecule type" value="Genomic_DNA"/>
</dbReference>
<dbReference type="Proteomes" id="UP001549145">
    <property type="component" value="Unassembled WGS sequence"/>
</dbReference>
<keyword evidence="3" id="KW-1185">Reference proteome</keyword>
<comment type="caution">
    <text evidence="2">The sequence shown here is derived from an EMBL/GenBank/DDBJ whole genome shotgun (WGS) entry which is preliminary data.</text>
</comment>
<evidence type="ECO:0000256" key="1">
    <source>
        <dbReference type="SAM" id="MobiDB-lite"/>
    </source>
</evidence>
<protein>
    <submittedName>
        <fullName evidence="2">Lambda family phage portal protein</fullName>
    </submittedName>
</protein>
<reference evidence="2 3" key="1">
    <citation type="submission" date="2024-06" db="EMBL/GenBank/DDBJ databases">
        <title>Genomic Encyclopedia of Type Strains, Phase IV (KMG-IV): sequencing the most valuable type-strain genomes for metagenomic binning, comparative biology and taxonomic classification.</title>
        <authorList>
            <person name="Goeker M."/>
        </authorList>
    </citation>
    <scope>NUCLEOTIDE SEQUENCE [LARGE SCALE GENOMIC DNA]</scope>
    <source>
        <strain evidence="2 3">DSM 21331</strain>
    </source>
</reference>
<dbReference type="Pfam" id="PF05136">
    <property type="entry name" value="Phage_portal_2"/>
    <property type="match status" value="1"/>
</dbReference>
<dbReference type="InterPro" id="IPR006429">
    <property type="entry name" value="Phage_lambda_portal"/>
</dbReference>
<dbReference type="NCBIfam" id="TIGR01539">
    <property type="entry name" value="portal_lambda"/>
    <property type="match status" value="1"/>
</dbReference>
<feature type="compositionally biased region" description="Pro residues" evidence="1">
    <location>
        <begin position="525"/>
        <end position="538"/>
    </location>
</feature>
<feature type="region of interest" description="Disordered" evidence="1">
    <location>
        <begin position="489"/>
        <end position="538"/>
    </location>
</feature>
<evidence type="ECO:0000313" key="3">
    <source>
        <dbReference type="Proteomes" id="UP001549145"/>
    </source>
</evidence>
<proteinExistence type="predicted"/>
<accession>A0ABV2L3D4</accession>